<dbReference type="SUPFAM" id="SSF158472">
    <property type="entry name" value="HAMP domain-like"/>
    <property type="match status" value="1"/>
</dbReference>
<keyword evidence="6" id="KW-0812">Transmembrane</keyword>
<evidence type="ECO:0000313" key="13">
    <source>
        <dbReference type="EMBL" id="AOW46723.1"/>
    </source>
</evidence>
<evidence type="ECO:0000313" key="14">
    <source>
        <dbReference type="Proteomes" id="UP000175973"/>
    </source>
</evidence>
<dbReference type="PROSITE" id="PS50885">
    <property type="entry name" value="HAMP"/>
    <property type="match status" value="1"/>
</dbReference>
<dbReference type="Gene3D" id="3.30.565.10">
    <property type="entry name" value="Histidine kinase-like ATPase, C-terminal domain"/>
    <property type="match status" value="1"/>
</dbReference>
<name>A0A1D8QWL4_9PROT</name>
<dbReference type="GO" id="GO:0000155">
    <property type="term" value="F:phosphorelay sensor kinase activity"/>
    <property type="evidence" value="ECO:0007669"/>
    <property type="project" value="InterPro"/>
</dbReference>
<dbReference type="RefSeq" id="WP_070323452.1">
    <property type="nucleotide sequence ID" value="NZ_CP015164.1"/>
</dbReference>
<dbReference type="CDD" id="cd00082">
    <property type="entry name" value="HisKA"/>
    <property type="match status" value="1"/>
</dbReference>
<evidence type="ECO:0000256" key="5">
    <source>
        <dbReference type="ARBA" id="ARBA00022679"/>
    </source>
</evidence>
<dbReference type="KEGG" id="aasc:A4S02_07995"/>
<dbReference type="CDD" id="cd00075">
    <property type="entry name" value="HATPase"/>
    <property type="match status" value="1"/>
</dbReference>
<dbReference type="PANTHER" id="PTHR45436:SF8">
    <property type="entry name" value="HISTIDINE KINASE"/>
    <property type="match status" value="1"/>
</dbReference>
<dbReference type="PROSITE" id="PS50109">
    <property type="entry name" value="HIS_KIN"/>
    <property type="match status" value="1"/>
</dbReference>
<keyword evidence="10" id="KW-0472">Membrane</keyword>
<keyword evidence="9" id="KW-0902">Two-component regulatory system</keyword>
<dbReference type="SMART" id="SM00304">
    <property type="entry name" value="HAMP"/>
    <property type="match status" value="1"/>
</dbReference>
<comment type="subcellular location">
    <subcellularLocation>
        <location evidence="2">Membrane</location>
    </subcellularLocation>
</comment>
<dbReference type="EC" id="2.7.13.3" evidence="3"/>
<dbReference type="SUPFAM" id="SSF47384">
    <property type="entry name" value="Homodimeric domain of signal transducing histidine kinase"/>
    <property type="match status" value="1"/>
</dbReference>
<dbReference type="SUPFAM" id="SSF55874">
    <property type="entry name" value="ATPase domain of HSP90 chaperone/DNA topoisomerase II/histidine kinase"/>
    <property type="match status" value="1"/>
</dbReference>
<dbReference type="PRINTS" id="PR00344">
    <property type="entry name" value="BCTRLSENSOR"/>
</dbReference>
<keyword evidence="8" id="KW-1133">Transmembrane helix</keyword>
<dbReference type="InterPro" id="IPR003660">
    <property type="entry name" value="HAMP_dom"/>
</dbReference>
<comment type="catalytic activity">
    <reaction evidence="1">
        <text>ATP + protein L-histidine = ADP + protein N-phospho-L-histidine.</text>
        <dbReference type="EC" id="2.7.13.3"/>
    </reaction>
</comment>
<evidence type="ECO:0000256" key="2">
    <source>
        <dbReference type="ARBA" id="ARBA00004370"/>
    </source>
</evidence>
<dbReference type="InterPro" id="IPR004358">
    <property type="entry name" value="Sig_transdc_His_kin-like_C"/>
</dbReference>
<dbReference type="GO" id="GO:0005886">
    <property type="term" value="C:plasma membrane"/>
    <property type="evidence" value="ECO:0007669"/>
    <property type="project" value="TreeGrafter"/>
</dbReference>
<keyword evidence="5" id="KW-0808">Transferase</keyword>
<evidence type="ECO:0000256" key="9">
    <source>
        <dbReference type="ARBA" id="ARBA00023012"/>
    </source>
</evidence>
<dbReference type="CDD" id="cd06225">
    <property type="entry name" value="HAMP"/>
    <property type="match status" value="1"/>
</dbReference>
<dbReference type="InterPro" id="IPR036097">
    <property type="entry name" value="HisK_dim/P_sf"/>
</dbReference>
<evidence type="ECO:0000256" key="6">
    <source>
        <dbReference type="ARBA" id="ARBA00022692"/>
    </source>
</evidence>
<dbReference type="Pfam" id="PF00672">
    <property type="entry name" value="HAMP"/>
    <property type="match status" value="1"/>
</dbReference>
<evidence type="ECO:0000256" key="10">
    <source>
        <dbReference type="ARBA" id="ARBA00023136"/>
    </source>
</evidence>
<reference evidence="14" key="1">
    <citation type="submission" date="2016-04" db="EMBL/GenBank/DDBJ databases">
        <authorList>
            <person name="Jeon C.O."/>
            <person name="Cho G.Y."/>
            <person name="Jeong H.I."/>
            <person name="Kim K.H."/>
        </authorList>
    </citation>
    <scope>NUCLEOTIDE SEQUENCE [LARGE SCALE GENOMIC DNA]</scope>
    <source>
        <strain evidence="14">LMG 1590</strain>
    </source>
</reference>
<evidence type="ECO:0000259" key="12">
    <source>
        <dbReference type="PROSITE" id="PS50885"/>
    </source>
</evidence>
<feature type="domain" description="HAMP" evidence="12">
    <location>
        <begin position="3"/>
        <end position="53"/>
    </location>
</feature>
<dbReference type="AlphaFoldDB" id="A0A1D8QWL4"/>
<dbReference type="Proteomes" id="UP000175973">
    <property type="component" value="Chromosome"/>
</dbReference>
<evidence type="ECO:0000256" key="7">
    <source>
        <dbReference type="ARBA" id="ARBA00022777"/>
    </source>
</evidence>
<keyword evidence="4" id="KW-0597">Phosphoprotein</keyword>
<protein>
    <recommendedName>
        <fullName evidence="3">histidine kinase</fullName>
        <ecNumber evidence="3">2.7.13.3</ecNumber>
    </recommendedName>
</protein>
<dbReference type="EMBL" id="CP015164">
    <property type="protein sequence ID" value="AOW46723.1"/>
    <property type="molecule type" value="Genomic_DNA"/>
</dbReference>
<sequence>MFQRIIRLIHKTTAAITQGDLSQRIPLSSNKDEEDNVASAINTMLDSASQQMEDVRQTSNAIAHDLRAPIARARSQLEDAALHARTEAELRAAIERAVEHLDAVTSIGDALLRIAQIEAGTRRSAFTQFDIVPALQDILELYAAVAEDRGVAIQATLSEELPFYGDRAMFQQAIANVLDNAIKFSPSGGSITCSAQLIPPSLHSENDGTIELTIADNGMGMTPEDMLHATKRFFRAEQTRHISGSGLGLSVVQAIVQLHGGQLHLANNNPGLIVRIEAPLPSKTISKIAEING</sequence>
<accession>A0A1D8QWL4</accession>
<dbReference type="InterPro" id="IPR003661">
    <property type="entry name" value="HisK_dim/P_dom"/>
</dbReference>
<gene>
    <name evidence="13" type="ORF">A4S02_07995</name>
</gene>
<proteinExistence type="predicted"/>
<dbReference type="InterPro" id="IPR050428">
    <property type="entry name" value="TCS_sensor_his_kinase"/>
</dbReference>
<dbReference type="SMART" id="SM00387">
    <property type="entry name" value="HATPase_c"/>
    <property type="match status" value="1"/>
</dbReference>
<evidence type="ECO:0000256" key="8">
    <source>
        <dbReference type="ARBA" id="ARBA00022989"/>
    </source>
</evidence>
<dbReference type="InterPro" id="IPR003594">
    <property type="entry name" value="HATPase_dom"/>
</dbReference>
<feature type="domain" description="Histidine kinase" evidence="11">
    <location>
        <begin position="61"/>
        <end position="282"/>
    </location>
</feature>
<evidence type="ECO:0000256" key="1">
    <source>
        <dbReference type="ARBA" id="ARBA00000085"/>
    </source>
</evidence>
<dbReference type="InterPro" id="IPR036890">
    <property type="entry name" value="HATPase_C_sf"/>
</dbReference>
<dbReference type="Gene3D" id="1.10.287.130">
    <property type="match status" value="1"/>
</dbReference>
<organism evidence="13 14">
    <name type="scientific">Acetobacter ascendens</name>
    <dbReference type="NCBI Taxonomy" id="481146"/>
    <lineage>
        <taxon>Bacteria</taxon>
        <taxon>Pseudomonadati</taxon>
        <taxon>Pseudomonadota</taxon>
        <taxon>Alphaproteobacteria</taxon>
        <taxon>Acetobacterales</taxon>
        <taxon>Acetobacteraceae</taxon>
        <taxon>Acetobacter</taxon>
    </lineage>
</organism>
<keyword evidence="14" id="KW-1185">Reference proteome</keyword>
<dbReference type="PANTHER" id="PTHR45436">
    <property type="entry name" value="SENSOR HISTIDINE KINASE YKOH"/>
    <property type="match status" value="1"/>
</dbReference>
<dbReference type="InterPro" id="IPR005467">
    <property type="entry name" value="His_kinase_dom"/>
</dbReference>
<evidence type="ECO:0000256" key="4">
    <source>
        <dbReference type="ARBA" id="ARBA00022553"/>
    </source>
</evidence>
<evidence type="ECO:0000259" key="11">
    <source>
        <dbReference type="PROSITE" id="PS50109"/>
    </source>
</evidence>
<dbReference type="Pfam" id="PF02518">
    <property type="entry name" value="HATPase_c"/>
    <property type="match status" value="1"/>
</dbReference>
<keyword evidence="7 13" id="KW-0418">Kinase</keyword>
<evidence type="ECO:0000256" key="3">
    <source>
        <dbReference type="ARBA" id="ARBA00012438"/>
    </source>
</evidence>